<protein>
    <submittedName>
        <fullName evidence="4">Uncharacterized protein</fullName>
    </submittedName>
</protein>
<feature type="compositionally biased region" description="Basic and acidic residues" evidence="2">
    <location>
        <begin position="883"/>
        <end position="897"/>
    </location>
</feature>
<gene>
    <name evidence="4" type="ORF">C2S53_001176</name>
</gene>
<keyword evidence="1" id="KW-0175">Coiled coil</keyword>
<sequence>MEKNKNRTDLLAAGRKKLQQFRQKKDGKGNTSKPSSKGGKSGRDMTAGAVAEAAVTQRNVPDGETSKHDTDDTVNFPESTSRVDAATSDTASAKSKYDATVGSSADEALAQHDADGDRFKQNAEDTTSLPESNSRVDTVASDTASSKSGHGTTAGGTGEVALTQSHAKRGEKYNDDVDDSIVLSESASRVDSVASDTAAANDETSAKVGIACLLDIARFPSEGSGRDITKLNQSADDGRDVDSRVAQEDGSSSQVLEDTTNNVPADSSLSLSTDFSSGLERDHGEEQVTDVGAMQEVGSSSGYQIDDGMVKLLDGDSNPPSNDIGDSIGDTRAADLGNTLAEEKIHVATQLSKTENVSLTVSVINYAGEGQEAHDPSVVISPLTESTLVSTATDQEMDGTSFGSNEEKVELDNVSGGNAYIRTEGTQASSGFVEVERSSEVENNDNTKPLACKQIELSSILDGSVVKLSQLAELLEVLDEDEFKYLFISRGSSLEKSRTADKMKVEDYVVHDAFERLKEHLYVTSLSKDAFYLQLCEHQKWINEVCAVNSSLVEVQGKNETFAEEIVQCKNELQEVVSERVKLENQLQLSKAEVEVSAAKVNELQNKLEMTQGEMSSIFSELVDCRNLVKALQSENASLNESFEVMTEERNKLSEESGNFLLENEKMTMEVNQHKASLETLQTLLQDERKQLEQENHGTNRENSKLRADLAEYKNTVEALKVENKNLNENLTSLSEERKKLEEEKALVNHQIEKMSEEMIDCKDLIVTLQTEILNLNEHITSIAEEKSKLEEENNTIFSEYEKQSHELVEFKVLEAVLQAECCKAVNDKKEARIHIKHLTEENESLNADLEFHKFKVKELDCEKKSSQFDEVASHGVKNGRGMSEKPRSDWSSQEQRKLDVYDDSSGFVALKRNLEEAEVLMQKLEREIKSMHRSTDGVVAPGVSQFIQAFESHGDTDDQDPEKPPSSEGHITEDSYSRTKIVAQNLKVLLKELGNDAEDASQFCRVMQIKLLADAAGTGESNYDMLKEHLDQGQEANIELMVLYEAMRELVHHAVAKESELLGLCDALQKQEAILKSENSHVREKMGDFQAQISDLQGQLVGFCRDSDEVVASISNQLQTLQAEVDDRESILEEEWNSVSAQILQTVGMLDSATMNISANSLPGRNSSHDVVGSVAACVDGACKVIEGLHGQLGSAQRNYQEMSHKTDVALNILHRLYSELSELVRTSLGYYPNEAEDVVADDKRLDLLHPNFFNALLDQLKKISSERLELESANKQLSSQLVNTARETDELPKLCIKSDTVLKLIDDIEQLVKLEGIAIYADGPVSHLESLIHLLVQKYREADQGLSLSASLEMQVHDLQDQVEHLHFILLEYGNENLVFKHSLKSAQEVVIALNSRVQEKVAELEQSDQRVSSLREKLTIAVTKGKGLISQRDSLKQSLADTSKELEKCSQELLSKDARLHELETKVKVYSEAGERMEALESELSYIRNSATALRESFLLKDSVLQRIEEILEDLELPEHFHSRDIIEKIDWLTKSIGSHSLPPGDLDQRSSAGEGTYSDTGFVGLDGLKEDMQPNPTFSEDLRRRYEELQNRLYGLAEQNEMLEQSLMERNNLVQRWEEILDRVDMPSQLRSMEPEDKIRWLGSALSEAANHSYSLQQKIDNLETFCGSLAADVEDSQIRTSELDAAFQQACTEKEILLKDLQMQRQDNDESNKRIADFALRNDNLQNEASMLQAKKLRLEEDMDRIEDAIRRLQEMVKDVLQDSCPEDVILGREGIEYFEEMLMKLVEKHKTLLSGKPAYVDSTDAHTTEKGELSFTSRDVEEQDVATLSKKLEDSMAELMCLKEEKDRYMLTNQSLIREVEELESKKKELEELRNQEEHKSASLREKLNVAVRKGKSLVQQRDGMKKVIEEQNAEVERLKSETKHTEKTIYEYEEQIKNLFAARDRVQVVESEKSVLSDRLAETERYLHEKEGSWSIILNALGEIDVGLGINSGNPVERIKEIGKYLHDLHGRLDSLEQESRKSKRAAELLLAELNEVQERNDGLQDELAKAAHELSEVSRIKDLAENAKHEALAHAEKLSYVHSEEKDRQMSEIMILKSGVDNMRNDLSAIERELGDVLSKDLEVLYNVKVIMKSFLDLDGARALGAPFPGSFPSGVLSTKSENKVFMTQIDAIRERIHNHSCSLQEETSRLSEVVMNVHREYTSQKEFYESVKRDAERLQSIEKEKESELHILQGNILLLSETCASAISKLENWKENVIGNASASRAPQRNLNSQNQSGENSLIGDIRIFNEESIRRMCDKLLLVVGDSISMQTNELARVMEMGQSEMKSTIINLQEELQEKDIQRDRICNELVHQIKEAETNAKNYLLDLQQARVQLHDSQRQLDVMAEEHKLLEHRMEELQDKETNSIDLQQQVKSLTDALAAKVQECEALMQALDEEEVEMENLANKIVGLENELHQKNKDLENLEASRAKALKKLSVTVSKFDELHFLSENLLSEVEKLQSQLQEKDGEISFLRQEVTRSTNDALAVTQMSKQRSSGEIQDLLAWLDSSISRVLVHDVAFDFSKNHLVNEYKEVLQKKILDLISELENLRVMTQNRDMLLQEERIKVEQLTQKEQHLKNSLREMESQLIGLQGVGDSANATKSTSEIVEVEPMTNKWASAGTIAPQVRSLRKPNNDQVAIAIDMDNSSQKVEDDDDKAHGFKSLTTSKIVPRFTRPVSDMVDGLWMSCDRALMRQPALRLGVIIYWAVLHAMLATFVISDDARLDITASVVPEISL</sequence>
<feature type="region of interest" description="Disordered" evidence="2">
    <location>
        <begin position="953"/>
        <end position="976"/>
    </location>
</feature>
<evidence type="ECO:0000256" key="2">
    <source>
        <dbReference type="SAM" id="MobiDB-lite"/>
    </source>
</evidence>
<feature type="coiled-coil region" evidence="1">
    <location>
        <begin position="1583"/>
        <end position="1620"/>
    </location>
</feature>
<feature type="region of interest" description="Disordered" evidence="2">
    <location>
        <begin position="185"/>
        <end position="204"/>
    </location>
</feature>
<feature type="compositionally biased region" description="Basic and acidic residues" evidence="2">
    <location>
        <begin position="109"/>
        <end position="123"/>
    </location>
</feature>
<dbReference type="EMBL" id="SDAM02000020">
    <property type="protein sequence ID" value="KAH6836310.1"/>
    <property type="molecule type" value="Genomic_DNA"/>
</dbReference>
<dbReference type="PANTHER" id="PTHR43939">
    <property type="entry name" value="COILED-COIL DOMAIN-CONTAINING PROTEIN 158"/>
    <property type="match status" value="1"/>
</dbReference>
<reference evidence="4 5" key="1">
    <citation type="journal article" date="2021" name="Nat. Commun.">
        <title>Incipient diploidization of the medicinal plant Perilla within 10,000 years.</title>
        <authorList>
            <person name="Zhang Y."/>
            <person name="Shen Q."/>
            <person name="Leng L."/>
            <person name="Zhang D."/>
            <person name="Chen S."/>
            <person name="Shi Y."/>
            <person name="Ning Z."/>
            <person name="Chen S."/>
        </authorList>
    </citation>
    <scope>NUCLEOTIDE SEQUENCE [LARGE SCALE GENOMIC DNA]</scope>
    <source>
        <strain evidence="5">cv. PC099</strain>
    </source>
</reference>
<feature type="coiled-coil region" evidence="1">
    <location>
        <begin position="2340"/>
        <end position="2528"/>
    </location>
</feature>
<feature type="transmembrane region" description="Helical" evidence="3">
    <location>
        <begin position="2749"/>
        <end position="2770"/>
    </location>
</feature>
<dbReference type="Proteomes" id="UP001190926">
    <property type="component" value="Unassembled WGS sequence"/>
</dbReference>
<feature type="compositionally biased region" description="Polar residues" evidence="2">
    <location>
        <begin position="124"/>
        <end position="151"/>
    </location>
</feature>
<feature type="compositionally biased region" description="Polar residues" evidence="2">
    <location>
        <begin position="249"/>
        <end position="265"/>
    </location>
</feature>
<keyword evidence="3" id="KW-0472">Membrane</keyword>
<feature type="compositionally biased region" description="Basic and acidic residues" evidence="2">
    <location>
        <begin position="236"/>
        <end position="247"/>
    </location>
</feature>
<comment type="caution">
    <text evidence="4">The sequence shown here is derived from an EMBL/GenBank/DDBJ whole genome shotgun (WGS) entry which is preliminary data.</text>
</comment>
<evidence type="ECO:0000256" key="1">
    <source>
        <dbReference type="SAM" id="Coils"/>
    </source>
</evidence>
<keyword evidence="3" id="KW-0812">Transmembrane</keyword>
<feature type="coiled-coil region" evidence="1">
    <location>
        <begin position="1831"/>
        <end position="1942"/>
    </location>
</feature>
<feature type="region of interest" description="Disordered" evidence="2">
    <location>
        <begin position="223"/>
        <end position="283"/>
    </location>
</feature>
<proteinExistence type="predicted"/>
<feature type="coiled-coil region" evidence="1">
    <location>
        <begin position="829"/>
        <end position="856"/>
    </location>
</feature>
<dbReference type="PANTHER" id="PTHR43939:SF50">
    <property type="entry name" value="NUCLEOPORIN"/>
    <property type="match status" value="1"/>
</dbReference>
<feature type="region of interest" description="Disordered" evidence="2">
    <location>
        <begin position="1"/>
        <end position="177"/>
    </location>
</feature>
<feature type="region of interest" description="Disordered" evidence="2">
    <location>
        <begin position="869"/>
        <end position="897"/>
    </location>
</feature>
<feature type="coiled-coil region" evidence="1">
    <location>
        <begin position="1400"/>
        <end position="1469"/>
    </location>
</feature>
<keyword evidence="5" id="KW-1185">Reference proteome</keyword>
<feature type="coiled-coil region" evidence="1">
    <location>
        <begin position="908"/>
        <end position="935"/>
    </location>
</feature>
<feature type="coiled-coil region" evidence="1">
    <location>
        <begin position="2584"/>
        <end position="2639"/>
    </location>
</feature>
<feature type="coiled-coil region" evidence="1">
    <location>
        <begin position="1262"/>
        <end position="1289"/>
    </location>
</feature>
<evidence type="ECO:0000313" key="5">
    <source>
        <dbReference type="Proteomes" id="UP001190926"/>
    </source>
</evidence>
<feature type="compositionally biased region" description="Low complexity" evidence="2">
    <location>
        <begin position="84"/>
        <end position="94"/>
    </location>
</feature>
<organism evidence="4 5">
    <name type="scientific">Perilla frutescens var. hirtella</name>
    <name type="common">Perilla citriodora</name>
    <name type="synonym">Perilla setoyensis</name>
    <dbReference type="NCBI Taxonomy" id="608512"/>
    <lineage>
        <taxon>Eukaryota</taxon>
        <taxon>Viridiplantae</taxon>
        <taxon>Streptophyta</taxon>
        <taxon>Embryophyta</taxon>
        <taxon>Tracheophyta</taxon>
        <taxon>Spermatophyta</taxon>
        <taxon>Magnoliopsida</taxon>
        <taxon>eudicotyledons</taxon>
        <taxon>Gunneridae</taxon>
        <taxon>Pentapetalae</taxon>
        <taxon>asterids</taxon>
        <taxon>lamiids</taxon>
        <taxon>Lamiales</taxon>
        <taxon>Lamiaceae</taxon>
        <taxon>Nepetoideae</taxon>
        <taxon>Elsholtzieae</taxon>
        <taxon>Perilla</taxon>
    </lineage>
</organism>
<accession>A0AAD4JNM7</accession>
<evidence type="ECO:0000256" key="3">
    <source>
        <dbReference type="SAM" id="Phobius"/>
    </source>
</evidence>
<feature type="coiled-coil region" evidence="1">
    <location>
        <begin position="559"/>
        <end position="796"/>
    </location>
</feature>
<feature type="coiled-coil region" evidence="1">
    <location>
        <begin position="2013"/>
        <end position="2068"/>
    </location>
</feature>
<feature type="coiled-coil region" evidence="1">
    <location>
        <begin position="1713"/>
        <end position="1768"/>
    </location>
</feature>
<feature type="compositionally biased region" description="Low complexity" evidence="2">
    <location>
        <begin position="29"/>
        <end position="38"/>
    </location>
</feature>
<name>A0AAD4JNM7_PERFH</name>
<feature type="compositionally biased region" description="Low complexity" evidence="2">
    <location>
        <begin position="266"/>
        <end position="277"/>
    </location>
</feature>
<keyword evidence="3" id="KW-1133">Transmembrane helix</keyword>
<evidence type="ECO:0000313" key="4">
    <source>
        <dbReference type="EMBL" id="KAH6836310.1"/>
    </source>
</evidence>